<feature type="region of interest" description="Disordered" evidence="1">
    <location>
        <begin position="37"/>
        <end position="74"/>
    </location>
</feature>
<evidence type="ECO:0000313" key="2">
    <source>
        <dbReference type="EMBL" id="MFD2142865.1"/>
    </source>
</evidence>
<feature type="compositionally biased region" description="Basic and acidic residues" evidence="1">
    <location>
        <begin position="40"/>
        <end position="52"/>
    </location>
</feature>
<name>A0ABW4Z2N1_9HYPH</name>
<reference evidence="3" key="1">
    <citation type="journal article" date="2019" name="Int. J. Syst. Evol. Microbiol.">
        <title>The Global Catalogue of Microorganisms (GCM) 10K type strain sequencing project: providing services to taxonomists for standard genome sequencing and annotation.</title>
        <authorList>
            <consortium name="The Broad Institute Genomics Platform"/>
            <consortium name="The Broad Institute Genome Sequencing Center for Infectious Disease"/>
            <person name="Wu L."/>
            <person name="Ma J."/>
        </authorList>
    </citation>
    <scope>NUCLEOTIDE SEQUENCE [LARGE SCALE GENOMIC DNA]</scope>
    <source>
        <strain evidence="3">CCM 7435</strain>
    </source>
</reference>
<gene>
    <name evidence="2" type="ORF">ACFSNC_20860</name>
</gene>
<accession>A0ABW4Z2N1</accession>
<evidence type="ECO:0000313" key="3">
    <source>
        <dbReference type="Proteomes" id="UP001597299"/>
    </source>
</evidence>
<dbReference type="Proteomes" id="UP001597299">
    <property type="component" value="Unassembled WGS sequence"/>
</dbReference>
<keyword evidence="3" id="KW-1185">Reference proteome</keyword>
<protein>
    <submittedName>
        <fullName evidence="2">Uncharacterized protein</fullName>
    </submittedName>
</protein>
<dbReference type="EMBL" id="JBHUHD010000001">
    <property type="protein sequence ID" value="MFD2142865.1"/>
    <property type="molecule type" value="Genomic_DNA"/>
</dbReference>
<comment type="caution">
    <text evidence="2">The sequence shown here is derived from an EMBL/GenBank/DDBJ whole genome shotgun (WGS) entry which is preliminary data.</text>
</comment>
<sequence length="74" mass="8460">MSDSRRKTPIMGITTKDSDKWFKVAAHRAARRATRISVARGDEPPHTREHGDPWGAPKDGKAYWPEAPDKFMRK</sequence>
<dbReference type="RefSeq" id="WP_213356182.1">
    <property type="nucleotide sequence ID" value="NZ_JAHBGB010000044.1"/>
</dbReference>
<evidence type="ECO:0000256" key="1">
    <source>
        <dbReference type="SAM" id="MobiDB-lite"/>
    </source>
</evidence>
<proteinExistence type="predicted"/>
<organism evidence="2 3">
    <name type="scientific">Ancylobacter oerskovii</name>
    <dbReference type="NCBI Taxonomy" id="459519"/>
    <lineage>
        <taxon>Bacteria</taxon>
        <taxon>Pseudomonadati</taxon>
        <taxon>Pseudomonadota</taxon>
        <taxon>Alphaproteobacteria</taxon>
        <taxon>Hyphomicrobiales</taxon>
        <taxon>Xanthobacteraceae</taxon>
        <taxon>Ancylobacter</taxon>
    </lineage>
</organism>